<evidence type="ECO:0000313" key="1">
    <source>
        <dbReference type="EMBL" id="CRZ02040.1"/>
    </source>
</evidence>
<organism evidence="1">
    <name type="scientific">Spongospora subterranea</name>
    <dbReference type="NCBI Taxonomy" id="70186"/>
    <lineage>
        <taxon>Eukaryota</taxon>
        <taxon>Sar</taxon>
        <taxon>Rhizaria</taxon>
        <taxon>Endomyxa</taxon>
        <taxon>Phytomyxea</taxon>
        <taxon>Plasmodiophorida</taxon>
        <taxon>Plasmodiophoridae</taxon>
        <taxon>Spongospora</taxon>
    </lineage>
</organism>
<proteinExistence type="predicted"/>
<name>A0A0H5QIW2_9EUKA</name>
<reference evidence="1" key="1">
    <citation type="submission" date="2015-04" db="EMBL/GenBank/DDBJ databases">
        <title>The genome sequence of the plant pathogenic Rhizarian Plasmodiophora brassicae reveals insights in its biotrophic life cycle and the origin of chitin synthesis.</title>
        <authorList>
            <person name="Schwelm A."/>
            <person name="Fogelqvist J."/>
            <person name="Knaust A."/>
            <person name="Julke S."/>
            <person name="Lilja T."/>
            <person name="Dhandapani V."/>
            <person name="Bonilla-Rosso G."/>
            <person name="Karlsson M."/>
            <person name="Shevchenko A."/>
            <person name="Choi S.R."/>
            <person name="Kim H.G."/>
            <person name="Park J.Y."/>
            <person name="Lim Y.P."/>
            <person name="Ludwig-Muller J."/>
            <person name="Dixelius C."/>
        </authorList>
    </citation>
    <scope>NUCLEOTIDE SEQUENCE</scope>
    <source>
        <tissue evidence="1">Potato root galls</tissue>
    </source>
</reference>
<dbReference type="AlphaFoldDB" id="A0A0H5QIW2"/>
<sequence length="117" mass="12727">MGVIVYSLWTLAHHFRALLPHSRPASWVVCDIFRPGGHNISLAHHTASLLPEFGTVSCPYIYGTFGSYGVNKHCGIATFPREGSHAPALTPDNSLFCCFEIGLWHSFDSAIVSPLGS</sequence>
<dbReference type="EMBL" id="HACM01001598">
    <property type="protein sequence ID" value="CRZ02040.1"/>
    <property type="molecule type" value="Transcribed_RNA"/>
</dbReference>
<accession>A0A0H5QIW2</accession>
<protein>
    <submittedName>
        <fullName evidence="1">Uncharacterized protein</fullName>
    </submittedName>
</protein>